<comment type="catalytic activity">
    <reaction evidence="10">
        <text>L-threonyl-[protein] + FAD = FMN-L-threonyl-[protein] + AMP + H(+)</text>
        <dbReference type="Rhea" id="RHEA:36847"/>
        <dbReference type="Rhea" id="RHEA-COMP:11060"/>
        <dbReference type="Rhea" id="RHEA-COMP:11061"/>
        <dbReference type="ChEBI" id="CHEBI:15378"/>
        <dbReference type="ChEBI" id="CHEBI:30013"/>
        <dbReference type="ChEBI" id="CHEBI:57692"/>
        <dbReference type="ChEBI" id="CHEBI:74257"/>
        <dbReference type="ChEBI" id="CHEBI:456215"/>
        <dbReference type="EC" id="2.7.1.180"/>
    </reaction>
</comment>
<keyword evidence="11" id="KW-0732">Signal</keyword>
<dbReference type="Gene3D" id="3.40.30.10">
    <property type="entry name" value="Glutaredoxin"/>
    <property type="match status" value="1"/>
</dbReference>
<keyword evidence="5 12" id="KW-0808">Transferase</keyword>
<dbReference type="InterPro" id="IPR036249">
    <property type="entry name" value="Thioredoxin-like_sf"/>
</dbReference>
<keyword evidence="8" id="KW-0460">Magnesium</keyword>
<dbReference type="PANTHER" id="PTHR30040">
    <property type="entry name" value="THIAMINE BIOSYNTHESIS LIPOPROTEIN APBE"/>
    <property type="match status" value="1"/>
</dbReference>
<dbReference type="Pfam" id="PF13899">
    <property type="entry name" value="Thioredoxin_7"/>
    <property type="match status" value="1"/>
</dbReference>
<organism evidence="12 13">
    <name type="scientific">Aureispira anguillae</name>
    <dbReference type="NCBI Taxonomy" id="2864201"/>
    <lineage>
        <taxon>Bacteria</taxon>
        <taxon>Pseudomonadati</taxon>
        <taxon>Bacteroidota</taxon>
        <taxon>Saprospiria</taxon>
        <taxon>Saprospirales</taxon>
        <taxon>Saprospiraceae</taxon>
        <taxon>Aureispira</taxon>
    </lineage>
</organism>
<protein>
    <recommendedName>
        <fullName evidence="3">FAD:protein FMN transferase</fullName>
        <ecNumber evidence="2">2.7.1.180</ecNumber>
    </recommendedName>
    <alternativeName>
        <fullName evidence="9">Flavin transferase</fullName>
    </alternativeName>
</protein>
<gene>
    <name evidence="12" type="ORF">AsAng_0032400</name>
</gene>
<evidence type="ECO:0000256" key="6">
    <source>
        <dbReference type="ARBA" id="ARBA00022723"/>
    </source>
</evidence>
<keyword evidence="7" id="KW-0274">FAD</keyword>
<dbReference type="EMBL" id="AP026867">
    <property type="protein sequence ID" value="BDS12517.1"/>
    <property type="molecule type" value="Genomic_DNA"/>
</dbReference>
<evidence type="ECO:0000256" key="9">
    <source>
        <dbReference type="ARBA" id="ARBA00031306"/>
    </source>
</evidence>
<keyword evidence="4" id="KW-0285">Flavoprotein</keyword>
<dbReference type="AlphaFoldDB" id="A0A915YGB2"/>
<keyword evidence="13" id="KW-1185">Reference proteome</keyword>
<comment type="cofactor">
    <cofactor evidence="1">
        <name>Mg(2+)</name>
        <dbReference type="ChEBI" id="CHEBI:18420"/>
    </cofactor>
</comment>
<dbReference type="GO" id="GO:0016740">
    <property type="term" value="F:transferase activity"/>
    <property type="evidence" value="ECO:0007669"/>
    <property type="project" value="UniProtKB-KW"/>
</dbReference>
<evidence type="ECO:0000256" key="8">
    <source>
        <dbReference type="ARBA" id="ARBA00022842"/>
    </source>
</evidence>
<evidence type="ECO:0000256" key="5">
    <source>
        <dbReference type="ARBA" id="ARBA00022679"/>
    </source>
</evidence>
<dbReference type="InterPro" id="IPR024932">
    <property type="entry name" value="ApbE"/>
</dbReference>
<feature type="signal peptide" evidence="11">
    <location>
        <begin position="1"/>
        <end position="15"/>
    </location>
</feature>
<dbReference type="Pfam" id="PF02424">
    <property type="entry name" value="ApbE"/>
    <property type="match status" value="1"/>
</dbReference>
<proteinExistence type="predicted"/>
<dbReference type="GO" id="GO:0046872">
    <property type="term" value="F:metal ion binding"/>
    <property type="evidence" value="ECO:0007669"/>
    <property type="project" value="UniProtKB-KW"/>
</dbReference>
<dbReference type="InterPro" id="IPR003374">
    <property type="entry name" value="ApbE-like_sf"/>
</dbReference>
<evidence type="ECO:0000256" key="2">
    <source>
        <dbReference type="ARBA" id="ARBA00011955"/>
    </source>
</evidence>
<dbReference type="EC" id="2.7.1.180" evidence="2"/>
<evidence type="ECO:0000256" key="11">
    <source>
        <dbReference type="SAM" id="SignalP"/>
    </source>
</evidence>
<dbReference type="KEGG" id="aup:AsAng_0032400"/>
<accession>A0A915YGB2</accession>
<dbReference type="Gene3D" id="3.10.520.10">
    <property type="entry name" value="ApbE-like domains"/>
    <property type="match status" value="1"/>
</dbReference>
<name>A0A915YGB2_9BACT</name>
<evidence type="ECO:0000313" key="13">
    <source>
        <dbReference type="Proteomes" id="UP001060919"/>
    </source>
</evidence>
<evidence type="ECO:0000256" key="3">
    <source>
        <dbReference type="ARBA" id="ARBA00016337"/>
    </source>
</evidence>
<dbReference type="SUPFAM" id="SSF52833">
    <property type="entry name" value="Thioredoxin-like"/>
    <property type="match status" value="1"/>
</dbReference>
<feature type="chain" id="PRO_5037838599" description="FAD:protein FMN transferase" evidence="11">
    <location>
        <begin position="16"/>
        <end position="449"/>
    </location>
</feature>
<evidence type="ECO:0000256" key="7">
    <source>
        <dbReference type="ARBA" id="ARBA00022827"/>
    </source>
</evidence>
<dbReference type="PANTHER" id="PTHR30040:SF2">
    <property type="entry name" value="FAD:PROTEIN FMN TRANSFERASE"/>
    <property type="match status" value="1"/>
</dbReference>
<evidence type="ECO:0000313" key="12">
    <source>
        <dbReference type="EMBL" id="BDS12517.1"/>
    </source>
</evidence>
<sequence>MHLLFFLLFPFLLSAQITTDETEAIQLAKEGEKPILLVFSGSDWCQPCIRFDKNILQNDDFKTYIQEKLVVLKCDFPQRLPLTAKTIQQNERLAEQFNPNGEFPSLVLLNTEFKKITKLGYTGQSVDQFKKEIEAVLPAKTTYKEYRKKVPLMGSFFEFILVAPTQRETETWQLINDCIAEGKRIEQLISEWIPSSDISRINQSAGQDAVTVQAEVYQLLQRSLMLSELTQGAFDITFLAYYEYWKFDKTQVFPFDSAKIQDLAQYVDYRQVLLLPDNRVQLPSNTKIGLGGIGQGYAVDQIKQLLLKKGIENFVINSSGDIYAQGNRLDGSAWRVGIASPSNKDEIVQWLPVENFAVVTSGTSEKNFEYQNTIYSHIINPKTGFPVEGIQSATVISEFTEVADALATSILVLGTEIGLDLINQMPKTHCVIIDRNQNIHYSNDLEIKN</sequence>
<evidence type="ECO:0000256" key="4">
    <source>
        <dbReference type="ARBA" id="ARBA00022630"/>
    </source>
</evidence>
<keyword evidence="6" id="KW-0479">Metal-binding</keyword>
<evidence type="ECO:0000256" key="1">
    <source>
        <dbReference type="ARBA" id="ARBA00001946"/>
    </source>
</evidence>
<dbReference type="RefSeq" id="WP_264787883.1">
    <property type="nucleotide sequence ID" value="NZ_AP026867.1"/>
</dbReference>
<dbReference type="SUPFAM" id="SSF143631">
    <property type="entry name" value="ApbE-like"/>
    <property type="match status" value="1"/>
</dbReference>
<reference evidence="12" key="1">
    <citation type="submission" date="2022-09" db="EMBL/GenBank/DDBJ databases">
        <title>Aureispira anguillicida sp. nov., isolated from Leptocephalus of Japanese eel Anguilla japonica.</title>
        <authorList>
            <person name="Yuasa K."/>
            <person name="Mekata T."/>
            <person name="Ikunari K."/>
        </authorList>
    </citation>
    <scope>NUCLEOTIDE SEQUENCE</scope>
    <source>
        <strain evidence="12">EL160426</strain>
    </source>
</reference>
<evidence type="ECO:0000256" key="10">
    <source>
        <dbReference type="ARBA" id="ARBA00048540"/>
    </source>
</evidence>
<dbReference type="Proteomes" id="UP001060919">
    <property type="component" value="Chromosome"/>
</dbReference>